<dbReference type="EMBL" id="BBRZ01000132">
    <property type="protein sequence ID" value="GAM59227.1"/>
    <property type="molecule type" value="Genomic_DNA"/>
</dbReference>
<protein>
    <recommendedName>
        <fullName evidence="1">Aminoglycoside phosphotransferase domain-containing protein</fullName>
    </recommendedName>
</protein>
<dbReference type="Gene3D" id="3.90.1200.10">
    <property type="match status" value="1"/>
</dbReference>
<dbReference type="InterPro" id="IPR011009">
    <property type="entry name" value="Kinase-like_dom_sf"/>
</dbReference>
<dbReference type="RefSeq" id="WP_261836070.1">
    <property type="nucleotide sequence ID" value="NZ_AP024882.1"/>
</dbReference>
<dbReference type="InterPro" id="IPR002575">
    <property type="entry name" value="Aminoglycoside_PTrfase"/>
</dbReference>
<dbReference type="Proteomes" id="UP000031666">
    <property type="component" value="Unassembled WGS sequence"/>
</dbReference>
<dbReference type="SUPFAM" id="SSF56112">
    <property type="entry name" value="Protein kinase-like (PK-like)"/>
    <property type="match status" value="1"/>
</dbReference>
<reference evidence="2 5" key="1">
    <citation type="submission" date="2015-01" db="EMBL/GenBank/DDBJ databases">
        <title>Vibrio sp. C1 JCM 19231 whole genome shotgun sequence.</title>
        <authorList>
            <person name="Sawabe T."/>
            <person name="Meirelles P."/>
            <person name="Feng G."/>
            <person name="Sayaka M."/>
            <person name="Hattori M."/>
            <person name="Ohkuma M."/>
        </authorList>
    </citation>
    <scope>NUCLEOTIDE SEQUENCE [LARGE SCALE GENOMIC DNA]</scope>
    <source>
        <strain evidence="5">JCM 19231</strain>
        <strain evidence="2">JCM19231</strain>
    </source>
</reference>
<dbReference type="Proteomes" id="UP000031671">
    <property type="component" value="Unassembled WGS sequence"/>
</dbReference>
<evidence type="ECO:0000259" key="1">
    <source>
        <dbReference type="Pfam" id="PF01636"/>
    </source>
</evidence>
<name>A0A0B8QAY0_9VIBR</name>
<evidence type="ECO:0000313" key="3">
    <source>
        <dbReference type="EMBL" id="GAM74112.1"/>
    </source>
</evidence>
<comment type="caution">
    <text evidence="3">The sequence shown here is derived from an EMBL/GenBank/DDBJ whole genome shotgun (WGS) entry which is preliminary data.</text>
</comment>
<dbReference type="EMBL" id="BBSC01000002">
    <property type="protein sequence ID" value="GAM74112.1"/>
    <property type="molecule type" value="Genomic_DNA"/>
</dbReference>
<gene>
    <name evidence="2" type="ORF">JCM19231_2322</name>
    <name evidence="3" type="ORF">JCM19241_5308</name>
</gene>
<sequence length="256" mass="28836">MQELSGGRKGSIFKTEDAVKRPLNPWSSSVHKLLKAFEQQQIEGVPRVLGTDKNAEYLSFVEGDTYNYPLVGNVASIQAIESAAKLLRTIHDASKPLVDELKSCNWMLQTREPAEVICHGDFTPYNVALQGNIVVGVFDFDTAHPAPRIWDLAYSVYCWAPFKTDPSDRLGNIDEQIARAKCFCDSYGVEREHRKLLQNAMVSRLQSLVDFMQNEANKGNPQFIQNIRDGHHLSYLEDIAYIQSNSQQILDGLCVD</sequence>
<dbReference type="AlphaFoldDB" id="A0A0B8QAY0"/>
<accession>A0A0B8P3Q3</accession>
<dbReference type="STRING" id="1481914.JCM19241_5308"/>
<proteinExistence type="predicted"/>
<dbReference type="Pfam" id="PF01636">
    <property type="entry name" value="APH"/>
    <property type="match status" value="1"/>
</dbReference>
<reference evidence="4 5" key="3">
    <citation type="submission" date="2015-01" db="EMBL/GenBank/DDBJ databases">
        <authorList>
            <consortium name="NBRP consortium"/>
            <person name="Sawabe T."/>
            <person name="Meirelles P."/>
            <person name="Feng G."/>
            <person name="Sayaka M."/>
            <person name="Hattori M."/>
            <person name="Ohkuma M."/>
        </authorList>
    </citation>
    <scope>NUCLEOTIDE SEQUENCE [LARGE SCALE GENOMIC DNA]</scope>
    <source>
        <strain evidence="5">JCM 19231</strain>
        <strain evidence="4">JCM 19241</strain>
        <strain evidence="2">JCM19231</strain>
        <strain evidence="3">JCM19241</strain>
    </source>
</reference>
<accession>A0A0B8QAY0</accession>
<organism evidence="3 4">
    <name type="scientific">Vibrio ishigakensis</name>
    <dbReference type="NCBI Taxonomy" id="1481914"/>
    <lineage>
        <taxon>Bacteria</taxon>
        <taxon>Pseudomonadati</taxon>
        <taxon>Pseudomonadota</taxon>
        <taxon>Gammaproteobacteria</taxon>
        <taxon>Vibrionales</taxon>
        <taxon>Vibrionaceae</taxon>
        <taxon>Vibrio</taxon>
    </lineage>
</organism>
<evidence type="ECO:0000313" key="2">
    <source>
        <dbReference type="EMBL" id="GAM59227.1"/>
    </source>
</evidence>
<keyword evidence="5" id="KW-1185">Reference proteome</keyword>
<feature type="domain" description="Aminoglycoside phosphotransferase" evidence="1">
    <location>
        <begin position="106"/>
        <end position="160"/>
    </location>
</feature>
<reference evidence="3 4" key="2">
    <citation type="submission" date="2015-01" db="EMBL/GenBank/DDBJ databases">
        <title>Vibrio sp. C94 JCM 19241 whole genome shotgun sequence.</title>
        <authorList>
            <person name="Sawabe T."/>
            <person name="Meirelles P."/>
            <person name="Feng G."/>
            <person name="Sayaka M."/>
            <person name="Hattori M."/>
            <person name="Ohkuma M."/>
        </authorList>
    </citation>
    <scope>NUCLEOTIDE SEQUENCE [LARGE SCALE GENOMIC DNA]</scope>
    <source>
        <strain evidence="4">JCM 19241</strain>
        <strain evidence="3">JCM19241</strain>
    </source>
</reference>
<evidence type="ECO:0000313" key="5">
    <source>
        <dbReference type="Proteomes" id="UP000031671"/>
    </source>
</evidence>
<evidence type="ECO:0000313" key="4">
    <source>
        <dbReference type="Proteomes" id="UP000031666"/>
    </source>
</evidence>